<evidence type="ECO:0000313" key="8">
    <source>
        <dbReference type="EMBL" id="RAQ96735.1"/>
    </source>
</evidence>
<dbReference type="HAMAP" id="MF_02225">
    <property type="entry name" value="CoaBC"/>
    <property type="match status" value="1"/>
</dbReference>
<evidence type="ECO:0000259" key="6">
    <source>
        <dbReference type="Pfam" id="PF02441"/>
    </source>
</evidence>
<comment type="caution">
    <text evidence="8">The sequence shown here is derived from an EMBL/GenBank/DDBJ whole genome shotgun (WGS) entry which is preliminary data.</text>
</comment>
<dbReference type="GO" id="GO:0004632">
    <property type="term" value="F:phosphopantothenate--cysteine ligase activity"/>
    <property type="evidence" value="ECO:0007669"/>
    <property type="project" value="UniProtKB-UniRule"/>
</dbReference>
<keyword evidence="3 4" id="KW-0288">FMN</keyword>
<dbReference type="EMBL" id="MCIF01000002">
    <property type="protein sequence ID" value="RAQ96735.1"/>
    <property type="molecule type" value="Genomic_DNA"/>
</dbReference>
<dbReference type="InterPro" id="IPR035929">
    <property type="entry name" value="CoaB-like_sf"/>
</dbReference>
<keyword evidence="3 4" id="KW-0436">Ligase</keyword>
<feature type="region of interest" description="Phosphopantothenate--cysteine ligase" evidence="3">
    <location>
        <begin position="202"/>
        <end position="462"/>
    </location>
</feature>
<protein>
    <recommendedName>
        <fullName evidence="3">Coenzyme A biosynthesis bifunctional protein CoaBC</fullName>
    </recommendedName>
    <alternativeName>
        <fullName evidence="3">DNA/pantothenate metabolism flavoprotein</fullName>
    </alternativeName>
    <alternativeName>
        <fullName evidence="3">Phosphopantothenoylcysteine synthetase/decarboxylase</fullName>
        <shortName evidence="3">PPCS-PPCDC</shortName>
    </alternativeName>
    <domain>
        <recommendedName>
            <fullName evidence="3">Phosphopantothenoylcysteine decarboxylase</fullName>
            <shortName evidence="3">PPC decarboxylase</shortName>
            <shortName evidence="3">PPC-DC</shortName>
            <ecNumber evidence="3">4.1.1.36</ecNumber>
        </recommendedName>
        <alternativeName>
            <fullName evidence="3">CoaC</fullName>
        </alternativeName>
    </domain>
    <domain>
        <recommendedName>
            <fullName evidence="3">Phosphopantothenate--cysteine ligase</fullName>
            <ecNumber evidence="3">6.3.2.5</ecNumber>
        </recommendedName>
        <alternativeName>
            <fullName evidence="3">CoaB</fullName>
        </alternativeName>
        <alternativeName>
            <fullName evidence="3">Phosphopantothenoylcysteine synthetase</fullName>
            <shortName evidence="3">PPC synthetase</shortName>
            <shortName evidence="3">PPC-S</shortName>
        </alternativeName>
    </domain>
</protein>
<organism evidence="8 9">
    <name type="scientific">Thermogemmatispora tikiterensis</name>
    <dbReference type="NCBI Taxonomy" id="1825093"/>
    <lineage>
        <taxon>Bacteria</taxon>
        <taxon>Bacillati</taxon>
        <taxon>Chloroflexota</taxon>
        <taxon>Ktedonobacteria</taxon>
        <taxon>Thermogemmatisporales</taxon>
        <taxon>Thermogemmatisporaceae</taxon>
        <taxon>Thermogemmatispora</taxon>
    </lineage>
</organism>
<dbReference type="EC" id="6.3.2.5" evidence="3"/>
<feature type="binding site" evidence="3">
    <location>
        <position position="403"/>
    </location>
    <ligand>
        <name>CTP</name>
        <dbReference type="ChEBI" id="CHEBI:37563"/>
    </ligand>
</feature>
<proteinExistence type="inferred from homology"/>
<feature type="region of interest" description="Phosphopantothenoylcysteine decarboxylase" evidence="3">
    <location>
        <begin position="1"/>
        <end position="201"/>
    </location>
</feature>
<dbReference type="InterPro" id="IPR003382">
    <property type="entry name" value="Flavoprotein"/>
</dbReference>
<feature type="binding site" evidence="3">
    <location>
        <position position="399"/>
    </location>
    <ligand>
        <name>CTP</name>
        <dbReference type="ChEBI" id="CHEBI:37563"/>
    </ligand>
</feature>
<dbReference type="PROSITE" id="PS51257">
    <property type="entry name" value="PROKAR_LIPOPROTEIN"/>
    <property type="match status" value="1"/>
</dbReference>
<comment type="catalytic activity">
    <reaction evidence="3 4">
        <text>N-[(R)-4-phosphopantothenoyl]-L-cysteine + H(+) = (R)-4'-phosphopantetheine + CO2</text>
        <dbReference type="Rhea" id="RHEA:16793"/>
        <dbReference type="ChEBI" id="CHEBI:15378"/>
        <dbReference type="ChEBI" id="CHEBI:16526"/>
        <dbReference type="ChEBI" id="CHEBI:59458"/>
        <dbReference type="ChEBI" id="CHEBI:61723"/>
        <dbReference type="EC" id="4.1.1.36"/>
    </reaction>
</comment>
<evidence type="ECO:0000313" key="9">
    <source>
        <dbReference type="Proteomes" id="UP000248706"/>
    </source>
</evidence>
<dbReference type="Pfam" id="PF02441">
    <property type="entry name" value="Flavoprotein"/>
    <property type="match status" value="1"/>
</dbReference>
<evidence type="ECO:0000256" key="2">
    <source>
        <dbReference type="ARBA" id="ARBA00023239"/>
    </source>
</evidence>
<dbReference type="InterPro" id="IPR005252">
    <property type="entry name" value="CoaBC"/>
</dbReference>
<dbReference type="GO" id="GO:0010181">
    <property type="term" value="F:FMN binding"/>
    <property type="evidence" value="ECO:0007669"/>
    <property type="project" value="UniProtKB-UniRule"/>
</dbReference>
<dbReference type="GO" id="GO:0071513">
    <property type="term" value="C:phosphopantothenoylcysteine decarboxylase complex"/>
    <property type="evidence" value="ECO:0007669"/>
    <property type="project" value="TreeGrafter"/>
</dbReference>
<comment type="pathway">
    <text evidence="3 4">Cofactor biosynthesis; coenzyme A biosynthesis; CoA from (R)-pantothenate: step 2/5.</text>
</comment>
<comment type="function">
    <text evidence="3">Catalyzes two sequential steps in the biosynthesis of coenzyme A. In the first step cysteine is conjugated to 4'-phosphopantothenate to form 4-phosphopantothenoylcysteine. In the second step the latter compound is decarboxylated to form 4'-phosphopantotheine.</text>
</comment>
<dbReference type="Gene3D" id="3.40.50.1950">
    <property type="entry name" value="Flavin prenyltransferase-like"/>
    <property type="match status" value="1"/>
</dbReference>
<dbReference type="GO" id="GO:0046872">
    <property type="term" value="F:metal ion binding"/>
    <property type="evidence" value="ECO:0007669"/>
    <property type="project" value="UniProtKB-KW"/>
</dbReference>
<comment type="pathway">
    <text evidence="3 4">Cofactor biosynthesis; coenzyme A biosynthesis; CoA from (R)-pantothenate: step 3/5.</text>
</comment>
<dbReference type="SUPFAM" id="SSF102645">
    <property type="entry name" value="CoaB-like"/>
    <property type="match status" value="2"/>
</dbReference>
<keyword evidence="2 3" id="KW-0456">Lyase</keyword>
<dbReference type="Proteomes" id="UP000248706">
    <property type="component" value="Unassembled WGS sequence"/>
</dbReference>
<evidence type="ECO:0000259" key="7">
    <source>
        <dbReference type="Pfam" id="PF04127"/>
    </source>
</evidence>
<gene>
    <name evidence="3" type="primary">coaBC</name>
    <name evidence="8" type="ORF">A4R35_14415</name>
</gene>
<dbReference type="GO" id="GO:0004633">
    <property type="term" value="F:phosphopantothenoylcysteine decarboxylase activity"/>
    <property type="evidence" value="ECO:0007669"/>
    <property type="project" value="UniProtKB-UniRule"/>
</dbReference>
<dbReference type="PANTHER" id="PTHR14359:SF6">
    <property type="entry name" value="PHOSPHOPANTOTHENOYLCYSTEINE DECARBOXYLASE"/>
    <property type="match status" value="1"/>
</dbReference>
<dbReference type="Gene3D" id="3.40.50.10300">
    <property type="entry name" value="CoaB-like"/>
    <property type="match status" value="1"/>
</dbReference>
<feature type="binding site" evidence="3">
    <location>
        <position position="385"/>
    </location>
    <ligand>
        <name>CTP</name>
        <dbReference type="ChEBI" id="CHEBI:37563"/>
    </ligand>
</feature>
<dbReference type="InterPro" id="IPR007085">
    <property type="entry name" value="DNA/pantothenate-metab_flavo_C"/>
</dbReference>
<comment type="similarity">
    <text evidence="3 4">In the N-terminal section; belongs to the HFCD (homo-oligomeric flavin containing Cys decarboxylase) superfamily.</text>
</comment>
<comment type="catalytic activity">
    <reaction evidence="3 4">
        <text>(R)-4'-phosphopantothenate + L-cysteine + CTP = N-[(R)-4-phosphopantothenoyl]-L-cysteine + CMP + diphosphate + H(+)</text>
        <dbReference type="Rhea" id="RHEA:19397"/>
        <dbReference type="ChEBI" id="CHEBI:10986"/>
        <dbReference type="ChEBI" id="CHEBI:15378"/>
        <dbReference type="ChEBI" id="CHEBI:33019"/>
        <dbReference type="ChEBI" id="CHEBI:35235"/>
        <dbReference type="ChEBI" id="CHEBI:37563"/>
        <dbReference type="ChEBI" id="CHEBI:59458"/>
        <dbReference type="ChEBI" id="CHEBI:60377"/>
        <dbReference type="EC" id="6.3.2.5"/>
    </reaction>
</comment>
<evidence type="ECO:0000256" key="4">
    <source>
        <dbReference type="RuleBase" id="RU364078"/>
    </source>
</evidence>
<dbReference type="EC" id="4.1.1.36" evidence="3"/>
<feature type="binding site" evidence="3">
    <location>
        <position position="290"/>
    </location>
    <ligand>
        <name>CTP</name>
        <dbReference type="ChEBI" id="CHEBI:37563"/>
    </ligand>
</feature>
<reference evidence="8 9" key="1">
    <citation type="submission" date="2016-08" db="EMBL/GenBank/DDBJ databases">
        <title>Analysis of Carbohydrate Active Enzymes in Thermogemmatispora T81 Reveals Carbohydrate Degradation Ability.</title>
        <authorList>
            <person name="Tomazini A."/>
            <person name="Lal S."/>
            <person name="Stott M."/>
            <person name="Henrissat B."/>
            <person name="Polikarpov I."/>
            <person name="Sparling R."/>
            <person name="Levin D.B."/>
        </authorList>
    </citation>
    <scope>NUCLEOTIDE SEQUENCE [LARGE SCALE GENOMIC DNA]</scope>
    <source>
        <strain evidence="8 9">T81</strain>
    </source>
</reference>
<evidence type="ECO:0000256" key="1">
    <source>
        <dbReference type="ARBA" id="ARBA00022793"/>
    </source>
</evidence>
<dbReference type="UniPathway" id="UPA00241">
    <property type="reaction ID" value="UER00353"/>
</dbReference>
<feature type="compositionally biased region" description="Low complexity" evidence="5">
    <location>
        <begin position="346"/>
        <end position="372"/>
    </location>
</feature>
<dbReference type="RefSeq" id="WP_112430555.1">
    <property type="nucleotide sequence ID" value="NZ_MCIF01000002.1"/>
</dbReference>
<feature type="domain" description="DNA/pantothenate metabolism flavoprotein C-terminal" evidence="7">
    <location>
        <begin position="378"/>
        <end position="456"/>
    </location>
</feature>
<accession>A0A328VRK7</accession>
<feature type="domain" description="Flavoprotein" evidence="6">
    <location>
        <begin position="18"/>
        <end position="159"/>
    </location>
</feature>
<keyword evidence="1 3" id="KW-0210">Decarboxylase</keyword>
<keyword evidence="3 4" id="KW-0285">Flavoprotein</keyword>
<dbReference type="PANTHER" id="PTHR14359">
    <property type="entry name" value="HOMO-OLIGOMERIC FLAVIN CONTAINING CYS DECARBOXYLASE FAMILY"/>
    <property type="match status" value="1"/>
</dbReference>
<dbReference type="GO" id="GO:0015941">
    <property type="term" value="P:pantothenate catabolic process"/>
    <property type="evidence" value="ECO:0007669"/>
    <property type="project" value="InterPro"/>
</dbReference>
<feature type="binding site" evidence="3">
    <location>
        <position position="300"/>
    </location>
    <ligand>
        <name>CTP</name>
        <dbReference type="ChEBI" id="CHEBI:37563"/>
    </ligand>
</feature>
<comment type="similarity">
    <text evidence="3 4">In the C-terminal section; belongs to the PPC synthetase family.</text>
</comment>
<feature type="domain" description="DNA/pantothenate metabolism flavoprotein C-terminal" evidence="7">
    <location>
        <begin position="197"/>
        <end position="342"/>
    </location>
</feature>
<keyword evidence="9" id="KW-1185">Reference proteome</keyword>
<name>A0A328VRK7_9CHLR</name>
<dbReference type="InterPro" id="IPR036551">
    <property type="entry name" value="Flavin_trans-like"/>
</dbReference>
<feature type="region of interest" description="Disordered" evidence="5">
    <location>
        <begin position="346"/>
        <end position="375"/>
    </location>
</feature>
<dbReference type="AlphaFoldDB" id="A0A328VRK7"/>
<evidence type="ECO:0000256" key="5">
    <source>
        <dbReference type="SAM" id="MobiDB-lite"/>
    </source>
</evidence>
<comment type="cofactor">
    <cofactor evidence="3">
        <name>FMN</name>
        <dbReference type="ChEBI" id="CHEBI:58210"/>
    </cofactor>
    <text evidence="3">Binds 1 FMN per subunit.</text>
</comment>
<dbReference type="Pfam" id="PF04127">
    <property type="entry name" value="DFP"/>
    <property type="match status" value="2"/>
</dbReference>
<dbReference type="GO" id="GO:0015937">
    <property type="term" value="P:coenzyme A biosynthetic process"/>
    <property type="evidence" value="ECO:0007669"/>
    <property type="project" value="UniProtKB-UniRule"/>
</dbReference>
<sequence length="462" mass="48990">MSERASGRATGKVLLNRRIIVGICGGIACYKAADLVSKLQQAGALVDVIMTERAEEFVRPLTFAALSHRPVYSDLWQAAEHAAELHIELARAAELLAVVPATANTIAKLAHGIADNLLTAVALATRAPLLLAPAMDAEMYEHPATQANLALLRERGAHVVPPEVGHLASGAIGPGRLPETPVLLGAVRWLLGRTGDLAGRRVVVTAGGTREPVDPVRFLGNRSSGKMGFALAAEALARGAQVRLISAPTALTPPYGAEFVEVETTLQMLEAVRQAVATADVLVMNAAVADFRPAAPAPRKIKKEELRADEGARADAQAEAEEVLTLRLVRNPDILQELTHLSAAQTDTAAAARPAPAPPAEVSESSLSRSSETPARPRRLIRVGFAAETHDVLSYARQKLAQKSLDLLVANDVTRPDSGFGSDTNKVYIFHADGGLEELPVMPKEEVAAAIWDRIVPLLGTN</sequence>
<keyword evidence="3" id="KW-0511">Multifunctional enzyme</keyword>
<keyword evidence="3" id="KW-0479">Metal-binding</keyword>
<evidence type="ECO:0000256" key="3">
    <source>
        <dbReference type="HAMAP-Rule" id="MF_02225"/>
    </source>
</evidence>
<dbReference type="SUPFAM" id="SSF52507">
    <property type="entry name" value="Homo-oligomeric flavin-containing Cys decarboxylases, HFCD"/>
    <property type="match status" value="1"/>
</dbReference>
<comment type="function">
    <text evidence="4">Catalyzes two steps in the biosynthesis of coenzyme A. In the first step cysteine is conjugated to 4'-phosphopantothenate to form 4-phosphopantothenoylcysteine, in the latter compound is decarboxylated to form 4'-phosphopantotheine.</text>
</comment>
<keyword evidence="3" id="KW-0460">Magnesium</keyword>
<feature type="binding site" evidence="3">
    <location>
        <begin position="332"/>
        <end position="335"/>
    </location>
    <ligand>
        <name>CTP</name>
        <dbReference type="ChEBI" id="CHEBI:37563"/>
    </ligand>
</feature>
<comment type="caution">
    <text evidence="3">Lacks conserved residue(s) required for the propagation of feature annotation.</text>
</comment>
<dbReference type="NCBIfam" id="TIGR00521">
    <property type="entry name" value="coaBC_dfp"/>
    <property type="match status" value="1"/>
</dbReference>
<comment type="cofactor">
    <cofactor evidence="3">
        <name>Mg(2+)</name>
        <dbReference type="ChEBI" id="CHEBI:18420"/>
    </cofactor>
</comment>
<dbReference type="OrthoDB" id="9802554at2"/>